<evidence type="ECO:0000313" key="7">
    <source>
        <dbReference type="Proteomes" id="UP000732377"/>
    </source>
</evidence>
<dbReference type="GO" id="GO:1904680">
    <property type="term" value="F:peptide transmembrane transporter activity"/>
    <property type="evidence" value="ECO:0007669"/>
    <property type="project" value="TreeGrafter"/>
</dbReference>
<organism evidence="6 7">
    <name type="scientific">Symbiobacterium thermophilum</name>
    <dbReference type="NCBI Taxonomy" id="2734"/>
    <lineage>
        <taxon>Bacteria</taxon>
        <taxon>Bacillati</taxon>
        <taxon>Bacillota</taxon>
        <taxon>Clostridia</taxon>
        <taxon>Eubacteriales</taxon>
        <taxon>Symbiobacteriaceae</taxon>
        <taxon>Symbiobacterium</taxon>
    </lineage>
</organism>
<keyword evidence="3" id="KW-0813">Transport</keyword>
<accession>A0A953I6K8</accession>
<dbReference type="InterPro" id="IPR039424">
    <property type="entry name" value="SBP_5"/>
</dbReference>
<dbReference type="Proteomes" id="UP000732377">
    <property type="component" value="Unassembled WGS sequence"/>
</dbReference>
<reference evidence="6" key="1">
    <citation type="submission" date="2017-11" db="EMBL/GenBank/DDBJ databases">
        <title>Three new genomes from thermophilic consortium.</title>
        <authorList>
            <person name="Quaggio R."/>
            <person name="Amgarten D."/>
            <person name="Setubal J.C."/>
        </authorList>
    </citation>
    <scope>NUCLEOTIDE SEQUENCE</scope>
    <source>
        <strain evidence="6">ZCTH01-B2</strain>
    </source>
</reference>
<dbReference type="InterPro" id="IPR023765">
    <property type="entry name" value="SBP_5_CS"/>
</dbReference>
<dbReference type="PANTHER" id="PTHR30290">
    <property type="entry name" value="PERIPLASMIC BINDING COMPONENT OF ABC TRANSPORTER"/>
    <property type="match status" value="1"/>
</dbReference>
<evidence type="ECO:0000256" key="1">
    <source>
        <dbReference type="ARBA" id="ARBA00004193"/>
    </source>
</evidence>
<keyword evidence="4" id="KW-0732">Signal</keyword>
<protein>
    <submittedName>
        <fullName evidence="6">ABC transporter substrate-binding protein</fullName>
    </submittedName>
</protein>
<feature type="domain" description="Solute-binding protein family 5" evidence="5">
    <location>
        <begin position="41"/>
        <end position="103"/>
    </location>
</feature>
<dbReference type="SUPFAM" id="SSF53850">
    <property type="entry name" value="Periplasmic binding protein-like II"/>
    <property type="match status" value="1"/>
</dbReference>
<gene>
    <name evidence="6" type="ORF">CWE10_21220</name>
</gene>
<evidence type="ECO:0000256" key="2">
    <source>
        <dbReference type="ARBA" id="ARBA00005695"/>
    </source>
</evidence>
<dbReference type="GO" id="GO:0005886">
    <property type="term" value="C:plasma membrane"/>
    <property type="evidence" value="ECO:0007669"/>
    <property type="project" value="UniProtKB-SubCell"/>
</dbReference>
<evidence type="ECO:0000259" key="5">
    <source>
        <dbReference type="Pfam" id="PF00496"/>
    </source>
</evidence>
<comment type="subcellular location">
    <subcellularLocation>
        <location evidence="1">Cell membrane</location>
        <topology evidence="1">Lipid-anchor</topology>
    </subcellularLocation>
</comment>
<dbReference type="PANTHER" id="PTHR30290:SF9">
    <property type="entry name" value="OLIGOPEPTIDE-BINDING PROTEIN APPA"/>
    <property type="match status" value="1"/>
</dbReference>
<dbReference type="Pfam" id="PF00496">
    <property type="entry name" value="SBP_bac_5"/>
    <property type="match status" value="1"/>
</dbReference>
<dbReference type="Gene3D" id="3.40.190.10">
    <property type="entry name" value="Periplasmic binding protein-like II"/>
    <property type="match status" value="1"/>
</dbReference>
<dbReference type="InterPro" id="IPR000914">
    <property type="entry name" value="SBP_5_dom"/>
</dbReference>
<name>A0A953I6K8_SYMTR</name>
<dbReference type="PROSITE" id="PS01040">
    <property type="entry name" value="SBP_BACTERIAL_5"/>
    <property type="match status" value="1"/>
</dbReference>
<comment type="similarity">
    <text evidence="2">Belongs to the bacterial solute-binding protein 5 family.</text>
</comment>
<evidence type="ECO:0000313" key="6">
    <source>
        <dbReference type="EMBL" id="MBY6278610.1"/>
    </source>
</evidence>
<comment type="caution">
    <text evidence="6">The sequence shown here is derived from an EMBL/GenBank/DDBJ whole genome shotgun (WGS) entry which is preliminary data.</text>
</comment>
<evidence type="ECO:0000256" key="3">
    <source>
        <dbReference type="ARBA" id="ARBA00022448"/>
    </source>
</evidence>
<proteinExistence type="inferred from homology"/>
<dbReference type="EMBL" id="PIUK01000628">
    <property type="protein sequence ID" value="MBY6278610.1"/>
    <property type="molecule type" value="Genomic_DNA"/>
</dbReference>
<sequence length="127" mass="14212">MAIGAEPAVMDPQLDTTLQVYRLARNLFNTLVRYKGTTLELEPELLAEMPTVSADGRTYSFRLREGVKFHNGAELTTKDVKYTIERMLSPETMAKNTWVFHDIAGADEMLEGRATELAGLKITGPYT</sequence>
<evidence type="ECO:0000256" key="4">
    <source>
        <dbReference type="ARBA" id="ARBA00022729"/>
    </source>
</evidence>
<dbReference type="AlphaFoldDB" id="A0A953I6K8"/>
<dbReference type="GO" id="GO:0015833">
    <property type="term" value="P:peptide transport"/>
    <property type="evidence" value="ECO:0007669"/>
    <property type="project" value="TreeGrafter"/>
</dbReference>
<feature type="non-terminal residue" evidence="6">
    <location>
        <position position="127"/>
    </location>
</feature>